<keyword evidence="4" id="KW-1185">Reference proteome</keyword>
<evidence type="ECO:0008006" key="5">
    <source>
        <dbReference type="Google" id="ProtNLM"/>
    </source>
</evidence>
<evidence type="ECO:0000256" key="2">
    <source>
        <dbReference type="SAM" id="Phobius"/>
    </source>
</evidence>
<proteinExistence type="predicted"/>
<dbReference type="AlphaFoldDB" id="A0A194PU69"/>
<keyword evidence="2" id="KW-0472">Membrane</keyword>
<name>A0A194PU69_PAPXU</name>
<reference evidence="3 4" key="1">
    <citation type="journal article" date="2015" name="Nat. Commun.">
        <title>Outbred genome sequencing and CRISPR/Cas9 gene editing in butterflies.</title>
        <authorList>
            <person name="Li X."/>
            <person name="Fan D."/>
            <person name="Zhang W."/>
            <person name="Liu G."/>
            <person name="Zhang L."/>
            <person name="Zhao L."/>
            <person name="Fang X."/>
            <person name="Chen L."/>
            <person name="Dong Y."/>
            <person name="Chen Y."/>
            <person name="Ding Y."/>
            <person name="Zhao R."/>
            <person name="Feng M."/>
            <person name="Zhu Y."/>
            <person name="Feng Y."/>
            <person name="Jiang X."/>
            <person name="Zhu D."/>
            <person name="Xiang H."/>
            <person name="Feng X."/>
            <person name="Li S."/>
            <person name="Wang J."/>
            <person name="Zhang G."/>
            <person name="Kronforst M.R."/>
            <person name="Wang W."/>
        </authorList>
    </citation>
    <scope>NUCLEOTIDE SEQUENCE [LARGE SCALE GENOMIC DNA]</scope>
    <source>
        <strain evidence="3">Ya'a_city_454_Px</strain>
        <tissue evidence="3">Whole body</tissue>
    </source>
</reference>
<keyword evidence="2" id="KW-0812">Transmembrane</keyword>
<gene>
    <name evidence="3" type="ORF">RR46_05573</name>
</gene>
<accession>A0A194PU69</accession>
<dbReference type="Proteomes" id="UP000053268">
    <property type="component" value="Unassembled WGS sequence"/>
</dbReference>
<evidence type="ECO:0000256" key="1">
    <source>
        <dbReference type="SAM" id="MobiDB-lite"/>
    </source>
</evidence>
<organism evidence="3 4">
    <name type="scientific">Papilio xuthus</name>
    <name type="common">Asian swallowtail butterfly</name>
    <dbReference type="NCBI Taxonomy" id="66420"/>
    <lineage>
        <taxon>Eukaryota</taxon>
        <taxon>Metazoa</taxon>
        <taxon>Ecdysozoa</taxon>
        <taxon>Arthropoda</taxon>
        <taxon>Hexapoda</taxon>
        <taxon>Insecta</taxon>
        <taxon>Pterygota</taxon>
        <taxon>Neoptera</taxon>
        <taxon>Endopterygota</taxon>
        <taxon>Lepidoptera</taxon>
        <taxon>Glossata</taxon>
        <taxon>Ditrysia</taxon>
        <taxon>Papilionoidea</taxon>
        <taxon>Papilionidae</taxon>
        <taxon>Papilioninae</taxon>
        <taxon>Papilio</taxon>
    </lineage>
</organism>
<keyword evidence="2" id="KW-1133">Transmembrane helix</keyword>
<sequence length="235" mass="25638">MARVTRPRGVTVDPISKIVRAAAKNDETAATRRARGYLTRSPRPQGSGGEGDPIGSLSFAASCSSGHFISRSGRVLSIGGIHPPLLHTNTTQEHYFSPESCFYQRCLSCHPQEVIWPGTPLECHPSNWVSAQWVHNIGHPPPSTDSKVPIEYRCLKMVATPDDKSFGNTVDVIRGCVPRAQVDSVCLALEAVERARGHSDAHCFICNKNNCNSASRTNLAIATLAAILFLYYILR</sequence>
<feature type="region of interest" description="Disordered" evidence="1">
    <location>
        <begin position="24"/>
        <end position="53"/>
    </location>
</feature>
<evidence type="ECO:0000313" key="3">
    <source>
        <dbReference type="EMBL" id="KPI96956.1"/>
    </source>
</evidence>
<dbReference type="EMBL" id="KQ459591">
    <property type="protein sequence ID" value="KPI96956.1"/>
    <property type="molecule type" value="Genomic_DNA"/>
</dbReference>
<evidence type="ECO:0000313" key="4">
    <source>
        <dbReference type="Proteomes" id="UP000053268"/>
    </source>
</evidence>
<feature type="transmembrane region" description="Helical" evidence="2">
    <location>
        <begin position="217"/>
        <end position="234"/>
    </location>
</feature>
<protein>
    <recommendedName>
        <fullName evidence="5">Protein quiver</fullName>
    </recommendedName>
</protein>